<protein>
    <submittedName>
        <fullName evidence="2">Uncharacterized protein</fullName>
    </submittedName>
</protein>
<comment type="caution">
    <text evidence="2">The sequence shown here is derived from an EMBL/GenBank/DDBJ whole genome shotgun (WGS) entry which is preliminary data.</text>
</comment>
<dbReference type="AlphaFoldDB" id="A0A4C1XY60"/>
<accession>A0A4C1XY60</accession>
<gene>
    <name evidence="2" type="ORF">EVAR_42076_1</name>
</gene>
<sequence>MMERERGSGPPEIAPTGQKATAKAAASSPYSMRVWYFTGRAGLFFVAAELATVCDNPKSPEGALRDKRLTSFFPVAGETPWFRCVFDLLRLYFRKITGWTRVGLL</sequence>
<feature type="region of interest" description="Disordered" evidence="1">
    <location>
        <begin position="1"/>
        <end position="28"/>
    </location>
</feature>
<proteinExistence type="predicted"/>
<dbReference type="Proteomes" id="UP000299102">
    <property type="component" value="Unassembled WGS sequence"/>
</dbReference>
<organism evidence="2 3">
    <name type="scientific">Eumeta variegata</name>
    <name type="common">Bagworm moth</name>
    <name type="synonym">Eumeta japonica</name>
    <dbReference type="NCBI Taxonomy" id="151549"/>
    <lineage>
        <taxon>Eukaryota</taxon>
        <taxon>Metazoa</taxon>
        <taxon>Ecdysozoa</taxon>
        <taxon>Arthropoda</taxon>
        <taxon>Hexapoda</taxon>
        <taxon>Insecta</taxon>
        <taxon>Pterygota</taxon>
        <taxon>Neoptera</taxon>
        <taxon>Endopterygota</taxon>
        <taxon>Lepidoptera</taxon>
        <taxon>Glossata</taxon>
        <taxon>Ditrysia</taxon>
        <taxon>Tineoidea</taxon>
        <taxon>Psychidae</taxon>
        <taxon>Oiketicinae</taxon>
        <taxon>Eumeta</taxon>
    </lineage>
</organism>
<dbReference type="EMBL" id="BGZK01000975">
    <property type="protein sequence ID" value="GBP67197.1"/>
    <property type="molecule type" value="Genomic_DNA"/>
</dbReference>
<evidence type="ECO:0000313" key="3">
    <source>
        <dbReference type="Proteomes" id="UP000299102"/>
    </source>
</evidence>
<evidence type="ECO:0000313" key="2">
    <source>
        <dbReference type="EMBL" id="GBP67197.1"/>
    </source>
</evidence>
<keyword evidence="3" id="KW-1185">Reference proteome</keyword>
<reference evidence="2 3" key="1">
    <citation type="journal article" date="2019" name="Commun. Biol.">
        <title>The bagworm genome reveals a unique fibroin gene that provides high tensile strength.</title>
        <authorList>
            <person name="Kono N."/>
            <person name="Nakamura H."/>
            <person name="Ohtoshi R."/>
            <person name="Tomita M."/>
            <person name="Numata K."/>
            <person name="Arakawa K."/>
        </authorList>
    </citation>
    <scope>NUCLEOTIDE SEQUENCE [LARGE SCALE GENOMIC DNA]</scope>
</reference>
<evidence type="ECO:0000256" key="1">
    <source>
        <dbReference type="SAM" id="MobiDB-lite"/>
    </source>
</evidence>
<name>A0A4C1XY60_EUMVA</name>